<dbReference type="KEGG" id="qsa:O6P43_032531"/>
<proteinExistence type="predicted"/>
<dbReference type="InterPro" id="IPR055414">
    <property type="entry name" value="LRR_R13L4/SHOC2-like"/>
</dbReference>
<dbReference type="EMBL" id="JARAOO010000014">
    <property type="protein sequence ID" value="KAJ7942920.1"/>
    <property type="molecule type" value="Genomic_DNA"/>
</dbReference>
<name>A0AAD7KN54_QUISA</name>
<dbReference type="AlphaFoldDB" id="A0AAD7KN54"/>
<dbReference type="PANTHER" id="PTHR33463:SF136">
    <property type="entry name" value="NB-ARC DOMAIN-CONTAINING PROTEIN"/>
    <property type="match status" value="1"/>
</dbReference>
<dbReference type="Pfam" id="PF23598">
    <property type="entry name" value="LRR_14"/>
    <property type="match status" value="1"/>
</dbReference>
<dbReference type="Proteomes" id="UP001163823">
    <property type="component" value="Chromosome 14"/>
</dbReference>
<protein>
    <submittedName>
        <fullName evidence="4">Disease resistance protein</fullName>
    </submittedName>
</protein>
<dbReference type="SUPFAM" id="SSF52058">
    <property type="entry name" value="L domain-like"/>
    <property type="match status" value="1"/>
</dbReference>
<dbReference type="Gene3D" id="3.80.10.10">
    <property type="entry name" value="Ribonuclease Inhibitor"/>
    <property type="match status" value="1"/>
</dbReference>
<evidence type="ECO:0000256" key="2">
    <source>
        <dbReference type="ARBA" id="ARBA00022821"/>
    </source>
</evidence>
<gene>
    <name evidence="4" type="ORF">O6P43_032531</name>
</gene>
<comment type="caution">
    <text evidence="4">The sequence shown here is derived from an EMBL/GenBank/DDBJ whole genome shotgun (WGS) entry which is preliminary data.</text>
</comment>
<dbReference type="InterPro" id="IPR050905">
    <property type="entry name" value="Plant_NBS-LRR"/>
</dbReference>
<keyword evidence="2" id="KW-0611">Plant defense</keyword>
<evidence type="ECO:0000313" key="4">
    <source>
        <dbReference type="EMBL" id="KAJ7942920.1"/>
    </source>
</evidence>
<feature type="domain" description="Disease resistance R13L4/SHOC-2-like LRR" evidence="3">
    <location>
        <begin position="93"/>
        <end position="274"/>
    </location>
</feature>
<evidence type="ECO:0000259" key="3">
    <source>
        <dbReference type="Pfam" id="PF23598"/>
    </source>
</evidence>
<evidence type="ECO:0000313" key="5">
    <source>
        <dbReference type="Proteomes" id="UP001163823"/>
    </source>
</evidence>
<keyword evidence="5" id="KW-1185">Reference proteome</keyword>
<sequence>MHDVVRDVAMTIASNLHYAFVVRFDKLNDWPEKYQLRIYTSISLRLSNIGRLPEGMDFPSLEFFCFANNEFSFTIPDNFFEGMSGLKLEDTAMIGELKNLKVLSLLATDIKQLPRAIGQLTQLQLLDLGNCSKLEVIPPNVLSNFKKLEELNMENSFSGWESEEANSEDINANLRELNCLPELNTSDIRIRDPSAMPMDLLFKKLERYKILIGDVWNWFGNYKTSRTLKLKINMSFHLVQGILRLLERVEDLHLDELSSVKNVLYELNQKDFHI</sequence>
<accession>A0AAD7KN54</accession>
<reference evidence="4" key="1">
    <citation type="journal article" date="2023" name="Science">
        <title>Elucidation of the pathway for biosynthesis of saponin adjuvants from the soapbark tree.</title>
        <authorList>
            <person name="Reed J."/>
            <person name="Orme A."/>
            <person name="El-Demerdash A."/>
            <person name="Owen C."/>
            <person name="Martin L.B.B."/>
            <person name="Misra R.C."/>
            <person name="Kikuchi S."/>
            <person name="Rejzek M."/>
            <person name="Martin A.C."/>
            <person name="Harkess A."/>
            <person name="Leebens-Mack J."/>
            <person name="Louveau T."/>
            <person name="Stephenson M.J."/>
            <person name="Osbourn A."/>
        </authorList>
    </citation>
    <scope>NUCLEOTIDE SEQUENCE</scope>
    <source>
        <strain evidence="4">S10</strain>
    </source>
</reference>
<keyword evidence="1" id="KW-0677">Repeat</keyword>
<dbReference type="PANTHER" id="PTHR33463">
    <property type="entry name" value="NB-ARC DOMAIN-CONTAINING PROTEIN-RELATED"/>
    <property type="match status" value="1"/>
</dbReference>
<evidence type="ECO:0000256" key="1">
    <source>
        <dbReference type="ARBA" id="ARBA00022737"/>
    </source>
</evidence>
<organism evidence="4 5">
    <name type="scientific">Quillaja saponaria</name>
    <name type="common">Soap bark tree</name>
    <dbReference type="NCBI Taxonomy" id="32244"/>
    <lineage>
        <taxon>Eukaryota</taxon>
        <taxon>Viridiplantae</taxon>
        <taxon>Streptophyta</taxon>
        <taxon>Embryophyta</taxon>
        <taxon>Tracheophyta</taxon>
        <taxon>Spermatophyta</taxon>
        <taxon>Magnoliopsida</taxon>
        <taxon>eudicotyledons</taxon>
        <taxon>Gunneridae</taxon>
        <taxon>Pentapetalae</taxon>
        <taxon>rosids</taxon>
        <taxon>fabids</taxon>
        <taxon>Fabales</taxon>
        <taxon>Quillajaceae</taxon>
        <taxon>Quillaja</taxon>
    </lineage>
</organism>
<dbReference type="InterPro" id="IPR032675">
    <property type="entry name" value="LRR_dom_sf"/>
</dbReference>